<sequence length="165" mass="17516">MLAGGDMTEIGEKGINLSGGQKARISLARAVYSRADVYLLDDPLSAVDAHVGKHIFNHVLGPNGLLKTRSRILATNALQYLSGANQIVMLSGGRIVDQGTFVQLAESKSEAFEFIQTHGFDADSSSLSGESDDDMSDTTAQANSVTSPAYAKQNAVPRYSSAQNH</sequence>
<comment type="caution">
    <text evidence="1">The sequence shown here is derived from an EMBL/GenBank/DDBJ whole genome shotgun (WGS) entry which is preliminary data.</text>
</comment>
<evidence type="ECO:0000313" key="2">
    <source>
        <dbReference type="Proteomes" id="UP001150603"/>
    </source>
</evidence>
<dbReference type="EMBL" id="JANBPW010006976">
    <property type="protein sequence ID" value="KAJ1926234.1"/>
    <property type="molecule type" value="Genomic_DNA"/>
</dbReference>
<name>A0ACC1IXF0_9FUNG</name>
<protein>
    <submittedName>
        <fullName evidence="1">Canalicular multispecific organic anion transporter 1</fullName>
    </submittedName>
</protein>
<reference evidence="1" key="1">
    <citation type="submission" date="2022-07" db="EMBL/GenBank/DDBJ databases">
        <title>Phylogenomic reconstructions and comparative analyses of Kickxellomycotina fungi.</title>
        <authorList>
            <person name="Reynolds N.K."/>
            <person name="Stajich J.E."/>
            <person name="Barry K."/>
            <person name="Grigoriev I.V."/>
            <person name="Crous P."/>
            <person name="Smith M.E."/>
        </authorList>
    </citation>
    <scope>NUCLEOTIDE SEQUENCE</scope>
    <source>
        <strain evidence="1">NRRL 5244</strain>
    </source>
</reference>
<evidence type="ECO:0000313" key="1">
    <source>
        <dbReference type="EMBL" id="KAJ1926234.1"/>
    </source>
</evidence>
<keyword evidence="2" id="KW-1185">Reference proteome</keyword>
<gene>
    <name evidence="1" type="primary">ABCC2_3</name>
    <name evidence="1" type="ORF">FBU59_007336</name>
</gene>
<proteinExistence type="predicted"/>
<dbReference type="Proteomes" id="UP001150603">
    <property type="component" value="Unassembled WGS sequence"/>
</dbReference>
<accession>A0ACC1IXF0</accession>
<organism evidence="1 2">
    <name type="scientific">Linderina macrospora</name>
    <dbReference type="NCBI Taxonomy" id="4868"/>
    <lineage>
        <taxon>Eukaryota</taxon>
        <taxon>Fungi</taxon>
        <taxon>Fungi incertae sedis</taxon>
        <taxon>Zoopagomycota</taxon>
        <taxon>Kickxellomycotina</taxon>
        <taxon>Kickxellomycetes</taxon>
        <taxon>Kickxellales</taxon>
        <taxon>Kickxellaceae</taxon>
        <taxon>Linderina</taxon>
    </lineage>
</organism>